<dbReference type="GO" id="GO:0009055">
    <property type="term" value="F:electron transfer activity"/>
    <property type="evidence" value="ECO:0007669"/>
    <property type="project" value="InterPro"/>
</dbReference>
<keyword evidence="5 6" id="KW-0472">Membrane</keyword>
<evidence type="ECO:0000259" key="7">
    <source>
        <dbReference type="Pfam" id="PF01292"/>
    </source>
</evidence>
<keyword evidence="9" id="KW-1185">Reference proteome</keyword>
<evidence type="ECO:0000256" key="6">
    <source>
        <dbReference type="SAM" id="Phobius"/>
    </source>
</evidence>
<feature type="transmembrane region" description="Helical" evidence="6">
    <location>
        <begin position="21"/>
        <end position="41"/>
    </location>
</feature>
<evidence type="ECO:0000313" key="8">
    <source>
        <dbReference type="EMBL" id="RLQ20494.1"/>
    </source>
</evidence>
<evidence type="ECO:0000256" key="1">
    <source>
        <dbReference type="ARBA" id="ARBA00004651"/>
    </source>
</evidence>
<dbReference type="SUPFAM" id="SSF81342">
    <property type="entry name" value="Transmembrane di-heme cytochromes"/>
    <property type="match status" value="1"/>
</dbReference>
<dbReference type="GO" id="GO:0022904">
    <property type="term" value="P:respiratory electron transport chain"/>
    <property type="evidence" value="ECO:0007669"/>
    <property type="project" value="InterPro"/>
</dbReference>
<dbReference type="GO" id="GO:0005886">
    <property type="term" value="C:plasma membrane"/>
    <property type="evidence" value="ECO:0007669"/>
    <property type="project" value="UniProtKB-SubCell"/>
</dbReference>
<dbReference type="RefSeq" id="WP_117957016.1">
    <property type="nucleotide sequence ID" value="NZ_QRAN01000025.1"/>
</dbReference>
<comment type="caution">
    <text evidence="8">The sequence shown here is derived from an EMBL/GenBank/DDBJ whole genome shotgun (WGS) entry which is preliminary data.</text>
</comment>
<feature type="transmembrane region" description="Helical" evidence="6">
    <location>
        <begin position="147"/>
        <end position="166"/>
    </location>
</feature>
<dbReference type="InterPro" id="IPR051542">
    <property type="entry name" value="Hydrogenase_cytochrome"/>
</dbReference>
<dbReference type="OrthoDB" id="196472at2"/>
<dbReference type="Proteomes" id="UP000265509">
    <property type="component" value="Unassembled WGS sequence"/>
</dbReference>
<dbReference type="PANTHER" id="PTHR30485">
    <property type="entry name" value="NI/FE-HYDROGENASE 1 B-TYPE CYTOCHROME SUBUNIT"/>
    <property type="match status" value="1"/>
</dbReference>
<dbReference type="GO" id="GO:0020037">
    <property type="term" value="F:heme binding"/>
    <property type="evidence" value="ECO:0007669"/>
    <property type="project" value="TreeGrafter"/>
</dbReference>
<sequence length="185" mass="20837">MTDTLQAGGVRREDRIKVWDPAVRVFHWSLVTAFAVAYFTGDEAETVHHWAGYIALALIGLRLVWGVIGTRHARFTDFVPRPAQLQAYMRQMLRGREPRYLGHNPAAAMMILFLLLATTVIGVSGWLLTTDWGWGSELLEELHEGTVNITVVAIVLHVGAAIYESIHHRENLIRSMFTGYKRAGK</sequence>
<dbReference type="AlphaFoldDB" id="A0A3L7DT03"/>
<proteinExistence type="predicted"/>
<dbReference type="InterPro" id="IPR011577">
    <property type="entry name" value="Cyt_b561_bac/Ni-Hgenase"/>
</dbReference>
<dbReference type="InterPro" id="IPR016174">
    <property type="entry name" value="Di-haem_cyt_TM"/>
</dbReference>
<evidence type="ECO:0000256" key="2">
    <source>
        <dbReference type="ARBA" id="ARBA00022475"/>
    </source>
</evidence>
<feature type="domain" description="Cytochrome b561 bacterial/Ni-hydrogenase" evidence="7">
    <location>
        <begin position="18"/>
        <end position="179"/>
    </location>
</feature>
<feature type="transmembrane region" description="Helical" evidence="6">
    <location>
        <begin position="47"/>
        <end position="65"/>
    </location>
</feature>
<dbReference type="EMBL" id="QRAN01000025">
    <property type="protein sequence ID" value="RLQ20494.1"/>
    <property type="molecule type" value="Genomic_DNA"/>
</dbReference>
<keyword evidence="4 6" id="KW-1133">Transmembrane helix</keyword>
<gene>
    <name evidence="8" type="ORF">DWB85_17235</name>
</gene>
<dbReference type="Gene3D" id="1.20.950.20">
    <property type="entry name" value="Transmembrane di-heme cytochromes, Chain C"/>
    <property type="match status" value="1"/>
</dbReference>
<comment type="subcellular location">
    <subcellularLocation>
        <location evidence="1">Cell membrane</location>
        <topology evidence="1">Multi-pass membrane protein</topology>
    </subcellularLocation>
</comment>
<organism evidence="8 9">
    <name type="scientific">Seongchinamella sediminis</name>
    <dbReference type="NCBI Taxonomy" id="2283635"/>
    <lineage>
        <taxon>Bacteria</taxon>
        <taxon>Pseudomonadati</taxon>
        <taxon>Pseudomonadota</taxon>
        <taxon>Gammaproteobacteria</taxon>
        <taxon>Cellvibrionales</taxon>
        <taxon>Halieaceae</taxon>
        <taxon>Seongchinamella</taxon>
    </lineage>
</organism>
<name>A0A3L7DT03_9GAMM</name>
<feature type="transmembrane region" description="Helical" evidence="6">
    <location>
        <begin position="106"/>
        <end position="127"/>
    </location>
</feature>
<evidence type="ECO:0000313" key="9">
    <source>
        <dbReference type="Proteomes" id="UP000265509"/>
    </source>
</evidence>
<keyword evidence="3 6" id="KW-0812">Transmembrane</keyword>
<accession>A0A3L7DT03</accession>
<evidence type="ECO:0000256" key="4">
    <source>
        <dbReference type="ARBA" id="ARBA00022989"/>
    </source>
</evidence>
<evidence type="ECO:0000256" key="5">
    <source>
        <dbReference type="ARBA" id="ARBA00023136"/>
    </source>
</evidence>
<dbReference type="Pfam" id="PF01292">
    <property type="entry name" value="Ni_hydr_CYTB"/>
    <property type="match status" value="1"/>
</dbReference>
<dbReference type="PANTHER" id="PTHR30485:SF2">
    <property type="entry name" value="BLL0597 PROTEIN"/>
    <property type="match status" value="1"/>
</dbReference>
<protein>
    <submittedName>
        <fullName evidence="8">Cytochrome B</fullName>
    </submittedName>
</protein>
<evidence type="ECO:0000256" key="3">
    <source>
        <dbReference type="ARBA" id="ARBA00022692"/>
    </source>
</evidence>
<reference evidence="8 9" key="1">
    <citation type="submission" date="2018-07" db="EMBL/GenBank/DDBJ databases">
        <title>Halioglobus sp. genome submission.</title>
        <authorList>
            <person name="Ye M.-Q."/>
            <person name="Du Z.-J."/>
        </authorList>
    </citation>
    <scope>NUCLEOTIDE SEQUENCE [LARGE SCALE GENOMIC DNA]</scope>
    <source>
        <strain evidence="8 9">U0301</strain>
    </source>
</reference>
<keyword evidence="2" id="KW-1003">Cell membrane</keyword>